<dbReference type="Proteomes" id="UP001162834">
    <property type="component" value="Chromosome"/>
</dbReference>
<dbReference type="GO" id="GO:0005829">
    <property type="term" value="C:cytosol"/>
    <property type="evidence" value="ECO:0007669"/>
    <property type="project" value="TreeGrafter"/>
</dbReference>
<protein>
    <submittedName>
        <fullName evidence="1">Glutamine amidotransferase</fullName>
        <ecNumber evidence="1">2.4.2.-</ecNumber>
    </submittedName>
</protein>
<gene>
    <name evidence="1" type="ORF">DSM104329_00578</name>
</gene>
<evidence type="ECO:0000313" key="1">
    <source>
        <dbReference type="EMBL" id="UGS34205.1"/>
    </source>
</evidence>
<dbReference type="RefSeq" id="WP_259313894.1">
    <property type="nucleotide sequence ID" value="NZ_CP087164.1"/>
</dbReference>
<proteinExistence type="predicted"/>
<sequence length="260" mass="27560">MAPVDDPPAIAVTTGFTDYGDYLGLALSRPVVAAGGAPVLLPYLEDPDARALALDRADGLLLGFGRDIAPERYGARAHPALTPISPHRDAFELAIAAEAMEQGLPILGICRGMQIINVVCGGTLYRDRSEYPEGAREHPGGAWDVWDLVCDATLGRGAMPRHPEHPITVAADSGLAAALGERAAVNSYHHQAVRELGSGVQAVAWADDGIVEAIEMPDASAPVLGVQWELQECWQDDERSLDVFGQFVAAAAKRRAPAAR</sequence>
<dbReference type="GO" id="GO:0016757">
    <property type="term" value="F:glycosyltransferase activity"/>
    <property type="evidence" value="ECO:0007669"/>
    <property type="project" value="UniProtKB-KW"/>
</dbReference>
<dbReference type="PANTHER" id="PTHR43235:SF1">
    <property type="entry name" value="GLUTAMINE AMIDOTRANSFERASE PB2B2.05-RELATED"/>
    <property type="match status" value="1"/>
</dbReference>
<keyword evidence="2" id="KW-1185">Reference proteome</keyword>
<dbReference type="GO" id="GO:0006598">
    <property type="term" value="P:polyamine catabolic process"/>
    <property type="evidence" value="ECO:0007669"/>
    <property type="project" value="TreeGrafter"/>
</dbReference>
<dbReference type="Gene3D" id="3.40.50.880">
    <property type="match status" value="1"/>
</dbReference>
<name>A0A9E6XTB4_9ACTN</name>
<accession>A0A9E6XTB4</accession>
<organism evidence="1 2">
    <name type="scientific">Capillimicrobium parvum</name>
    <dbReference type="NCBI Taxonomy" id="2884022"/>
    <lineage>
        <taxon>Bacteria</taxon>
        <taxon>Bacillati</taxon>
        <taxon>Actinomycetota</taxon>
        <taxon>Thermoleophilia</taxon>
        <taxon>Solirubrobacterales</taxon>
        <taxon>Capillimicrobiaceae</taxon>
        <taxon>Capillimicrobium</taxon>
    </lineage>
</organism>
<dbReference type="InterPro" id="IPR029062">
    <property type="entry name" value="Class_I_gatase-like"/>
</dbReference>
<dbReference type="Pfam" id="PF07722">
    <property type="entry name" value="Peptidase_C26"/>
    <property type="match status" value="1"/>
</dbReference>
<dbReference type="EC" id="2.4.2.-" evidence="1"/>
<evidence type="ECO:0000313" key="2">
    <source>
        <dbReference type="Proteomes" id="UP001162834"/>
    </source>
</evidence>
<dbReference type="EMBL" id="CP087164">
    <property type="protein sequence ID" value="UGS34205.1"/>
    <property type="molecule type" value="Genomic_DNA"/>
</dbReference>
<dbReference type="AlphaFoldDB" id="A0A9E6XTB4"/>
<dbReference type="KEGG" id="sbae:DSM104329_00578"/>
<dbReference type="PANTHER" id="PTHR43235">
    <property type="entry name" value="GLUTAMINE AMIDOTRANSFERASE PB2B2.05-RELATED"/>
    <property type="match status" value="1"/>
</dbReference>
<dbReference type="GO" id="GO:0033969">
    <property type="term" value="F:gamma-glutamyl-gamma-aminobutyrate hydrolase activity"/>
    <property type="evidence" value="ECO:0007669"/>
    <property type="project" value="TreeGrafter"/>
</dbReference>
<dbReference type="SUPFAM" id="SSF52317">
    <property type="entry name" value="Class I glutamine amidotransferase-like"/>
    <property type="match status" value="1"/>
</dbReference>
<keyword evidence="1" id="KW-0808">Transferase</keyword>
<reference evidence="1" key="1">
    <citation type="journal article" date="2022" name="Int. J. Syst. Evol. Microbiol.">
        <title>Pseudomonas aegrilactucae sp. nov. and Pseudomonas morbosilactucae sp. nov., pathogens causing bacterial rot of lettuce in Japan.</title>
        <authorList>
            <person name="Sawada H."/>
            <person name="Fujikawa T."/>
            <person name="Satou M."/>
        </authorList>
    </citation>
    <scope>NUCLEOTIDE SEQUENCE</scope>
    <source>
        <strain evidence="1">0166_1</strain>
    </source>
</reference>
<dbReference type="InterPro" id="IPR011697">
    <property type="entry name" value="Peptidase_C26"/>
</dbReference>
<keyword evidence="1" id="KW-0328">Glycosyltransferase</keyword>
<dbReference type="CDD" id="cd01745">
    <property type="entry name" value="GATase1_2"/>
    <property type="match status" value="1"/>
</dbReference>
<dbReference type="InterPro" id="IPR044668">
    <property type="entry name" value="PuuD-like"/>
</dbReference>
<keyword evidence="1" id="KW-0315">Glutamine amidotransferase</keyword>
<dbReference type="PROSITE" id="PS51273">
    <property type="entry name" value="GATASE_TYPE_1"/>
    <property type="match status" value="1"/>
</dbReference>